<dbReference type="Proteomes" id="UP000828390">
    <property type="component" value="Unassembled WGS sequence"/>
</dbReference>
<sequence length="120" mass="13508">MRHDTRLVFATDSAMFTKFVIMLQRSNGGIPVIIDASDFGDVLALVKAGYRQGVEYPSYINNYKTLPFHVPFRALTNQRFSNLLVAGKTVSDVHGQLCDENAPDRVQYRRGCWYGSCNGQ</sequence>
<proteinExistence type="predicted"/>
<reference evidence="1" key="2">
    <citation type="submission" date="2020-11" db="EMBL/GenBank/DDBJ databases">
        <authorList>
            <person name="McCartney M.A."/>
            <person name="Auch B."/>
            <person name="Kono T."/>
            <person name="Mallez S."/>
            <person name="Becker A."/>
            <person name="Gohl D.M."/>
            <person name="Silverstein K.A.T."/>
            <person name="Koren S."/>
            <person name="Bechman K.B."/>
            <person name="Herman A."/>
            <person name="Abrahante J.E."/>
            <person name="Garbe J."/>
        </authorList>
    </citation>
    <scope>NUCLEOTIDE SEQUENCE</scope>
    <source>
        <strain evidence="1">Duluth1</strain>
        <tissue evidence="1">Whole animal</tissue>
    </source>
</reference>
<reference evidence="1" key="1">
    <citation type="journal article" date="2019" name="bioRxiv">
        <title>The Genome of the Zebra Mussel, Dreissena polymorpha: A Resource for Invasive Species Research.</title>
        <authorList>
            <person name="McCartney M.A."/>
            <person name="Auch B."/>
            <person name="Kono T."/>
            <person name="Mallez S."/>
            <person name="Zhang Y."/>
            <person name="Obille A."/>
            <person name="Becker A."/>
            <person name="Abrahante J.E."/>
            <person name="Garbe J."/>
            <person name="Badalamenti J.P."/>
            <person name="Herman A."/>
            <person name="Mangelson H."/>
            <person name="Liachko I."/>
            <person name="Sullivan S."/>
            <person name="Sone E.D."/>
            <person name="Koren S."/>
            <person name="Silverstein K.A.T."/>
            <person name="Beckman K.B."/>
            <person name="Gohl D.M."/>
        </authorList>
    </citation>
    <scope>NUCLEOTIDE SEQUENCE</scope>
    <source>
        <strain evidence="1">Duluth1</strain>
        <tissue evidence="1">Whole animal</tissue>
    </source>
</reference>
<protein>
    <submittedName>
        <fullName evidence="1">Uncharacterized protein</fullName>
    </submittedName>
</protein>
<gene>
    <name evidence="1" type="ORF">DPMN_034597</name>
</gene>
<evidence type="ECO:0000313" key="2">
    <source>
        <dbReference type="Proteomes" id="UP000828390"/>
    </source>
</evidence>
<name>A0A9D4RM51_DREPO</name>
<organism evidence="1 2">
    <name type="scientific">Dreissena polymorpha</name>
    <name type="common">Zebra mussel</name>
    <name type="synonym">Mytilus polymorpha</name>
    <dbReference type="NCBI Taxonomy" id="45954"/>
    <lineage>
        <taxon>Eukaryota</taxon>
        <taxon>Metazoa</taxon>
        <taxon>Spiralia</taxon>
        <taxon>Lophotrochozoa</taxon>
        <taxon>Mollusca</taxon>
        <taxon>Bivalvia</taxon>
        <taxon>Autobranchia</taxon>
        <taxon>Heteroconchia</taxon>
        <taxon>Euheterodonta</taxon>
        <taxon>Imparidentia</taxon>
        <taxon>Neoheterodontei</taxon>
        <taxon>Myida</taxon>
        <taxon>Dreissenoidea</taxon>
        <taxon>Dreissenidae</taxon>
        <taxon>Dreissena</taxon>
    </lineage>
</organism>
<evidence type="ECO:0000313" key="1">
    <source>
        <dbReference type="EMBL" id="KAH3871397.1"/>
    </source>
</evidence>
<comment type="caution">
    <text evidence="1">The sequence shown here is derived from an EMBL/GenBank/DDBJ whole genome shotgun (WGS) entry which is preliminary data.</text>
</comment>
<keyword evidence="2" id="KW-1185">Reference proteome</keyword>
<dbReference type="EMBL" id="JAIWYP010000002">
    <property type="protein sequence ID" value="KAH3871397.1"/>
    <property type="molecule type" value="Genomic_DNA"/>
</dbReference>
<accession>A0A9D4RM51</accession>
<dbReference type="AlphaFoldDB" id="A0A9D4RM51"/>